<organism evidence="2 3">
    <name type="scientific">Nonomuraea dietziae</name>
    <dbReference type="NCBI Taxonomy" id="65515"/>
    <lineage>
        <taxon>Bacteria</taxon>
        <taxon>Bacillati</taxon>
        <taxon>Actinomycetota</taxon>
        <taxon>Actinomycetes</taxon>
        <taxon>Streptosporangiales</taxon>
        <taxon>Streptosporangiaceae</taxon>
        <taxon>Nonomuraea</taxon>
    </lineage>
</organism>
<sequence>MQGTIRGAGPPRTLAPEERGSQAISEDRGLSQAQGLGAGTPEERDSGTQAPRKAVSIEGVELGRNGEATKPRWAGVSRAGGGGARF</sequence>
<comment type="caution">
    <text evidence="2">The sequence shown here is derived from an EMBL/GenBank/DDBJ whole genome shotgun (WGS) entry which is preliminary data.</text>
</comment>
<evidence type="ECO:0000256" key="1">
    <source>
        <dbReference type="SAM" id="MobiDB-lite"/>
    </source>
</evidence>
<proteinExistence type="predicted"/>
<accession>A0A7W5V522</accession>
<evidence type="ECO:0000313" key="2">
    <source>
        <dbReference type="EMBL" id="MBB3729254.1"/>
    </source>
</evidence>
<dbReference type="EMBL" id="JACIBV010000001">
    <property type="protein sequence ID" value="MBB3729254.1"/>
    <property type="molecule type" value="Genomic_DNA"/>
</dbReference>
<feature type="compositionally biased region" description="Basic and acidic residues" evidence="1">
    <location>
        <begin position="15"/>
        <end position="29"/>
    </location>
</feature>
<dbReference type="AlphaFoldDB" id="A0A7W5V522"/>
<name>A0A7W5V522_9ACTN</name>
<protein>
    <submittedName>
        <fullName evidence="2">Uncharacterized protein</fullName>
    </submittedName>
</protein>
<dbReference type="Proteomes" id="UP000579945">
    <property type="component" value="Unassembled WGS sequence"/>
</dbReference>
<keyword evidence="3" id="KW-1185">Reference proteome</keyword>
<reference evidence="2 3" key="1">
    <citation type="submission" date="2020-08" db="EMBL/GenBank/DDBJ databases">
        <title>Sequencing the genomes of 1000 actinobacteria strains.</title>
        <authorList>
            <person name="Klenk H.-P."/>
        </authorList>
    </citation>
    <scope>NUCLEOTIDE SEQUENCE [LARGE SCALE GENOMIC DNA]</scope>
    <source>
        <strain evidence="2 3">DSM 44320</strain>
    </source>
</reference>
<feature type="region of interest" description="Disordered" evidence="1">
    <location>
        <begin position="1"/>
        <end position="86"/>
    </location>
</feature>
<gene>
    <name evidence="2" type="ORF">FHR33_005114</name>
</gene>
<evidence type="ECO:0000313" key="3">
    <source>
        <dbReference type="Proteomes" id="UP000579945"/>
    </source>
</evidence>